<proteinExistence type="predicted"/>
<dbReference type="EMBL" id="JAVFKD010000016">
    <property type="protein sequence ID" value="KAK5987479.1"/>
    <property type="molecule type" value="Genomic_DNA"/>
</dbReference>
<name>A0ABR0S5P7_9HYPO</name>
<comment type="caution">
    <text evidence="2">The sequence shown here is derived from an EMBL/GenBank/DDBJ whole genome shotgun (WGS) entry which is preliminary data.</text>
</comment>
<evidence type="ECO:0000313" key="3">
    <source>
        <dbReference type="Proteomes" id="UP001338125"/>
    </source>
</evidence>
<gene>
    <name evidence="2" type="ORF">PT974_11609</name>
</gene>
<keyword evidence="3" id="KW-1185">Reference proteome</keyword>
<feature type="compositionally biased region" description="Basic and acidic residues" evidence="1">
    <location>
        <begin position="118"/>
        <end position="133"/>
    </location>
</feature>
<sequence>MTTPTMSTRTTQNRRMSRNTGFPEPFDTGSNTTLPHPDADLSPNACITHNELAGDLANRRRRLSFLHRHKSKRSVNHGFINSQTDIFSSVLSLTLPDMHSDKESEPQSLTRSSTASRYSKDETESVDSKKDDESPPTSPDSMNLSHKKNHFFGKWKR</sequence>
<accession>A0ABR0S5P7</accession>
<evidence type="ECO:0000313" key="2">
    <source>
        <dbReference type="EMBL" id="KAK5987479.1"/>
    </source>
</evidence>
<evidence type="ECO:0000256" key="1">
    <source>
        <dbReference type="SAM" id="MobiDB-lite"/>
    </source>
</evidence>
<reference evidence="2 3" key="1">
    <citation type="submission" date="2024-01" db="EMBL/GenBank/DDBJ databases">
        <title>Complete genome of Cladobotryum mycophilum ATHUM6906.</title>
        <authorList>
            <person name="Christinaki A.C."/>
            <person name="Myridakis A.I."/>
            <person name="Kouvelis V.N."/>
        </authorList>
    </citation>
    <scope>NUCLEOTIDE SEQUENCE [LARGE SCALE GENOMIC DNA]</scope>
    <source>
        <strain evidence="2 3">ATHUM6906</strain>
    </source>
</reference>
<dbReference type="Proteomes" id="UP001338125">
    <property type="component" value="Unassembled WGS sequence"/>
</dbReference>
<feature type="region of interest" description="Disordered" evidence="1">
    <location>
        <begin position="1"/>
        <end position="42"/>
    </location>
</feature>
<feature type="compositionally biased region" description="Basic residues" evidence="1">
    <location>
        <begin position="145"/>
        <end position="157"/>
    </location>
</feature>
<protein>
    <submittedName>
        <fullName evidence="2">Uncharacterized protein</fullName>
    </submittedName>
</protein>
<feature type="region of interest" description="Disordered" evidence="1">
    <location>
        <begin position="98"/>
        <end position="157"/>
    </location>
</feature>
<feature type="compositionally biased region" description="Low complexity" evidence="1">
    <location>
        <begin position="1"/>
        <end position="11"/>
    </location>
</feature>
<feature type="compositionally biased region" description="Polar residues" evidence="1">
    <location>
        <begin position="106"/>
        <end position="117"/>
    </location>
</feature>
<organism evidence="2 3">
    <name type="scientific">Cladobotryum mycophilum</name>
    <dbReference type="NCBI Taxonomy" id="491253"/>
    <lineage>
        <taxon>Eukaryota</taxon>
        <taxon>Fungi</taxon>
        <taxon>Dikarya</taxon>
        <taxon>Ascomycota</taxon>
        <taxon>Pezizomycotina</taxon>
        <taxon>Sordariomycetes</taxon>
        <taxon>Hypocreomycetidae</taxon>
        <taxon>Hypocreales</taxon>
        <taxon>Hypocreaceae</taxon>
        <taxon>Cladobotryum</taxon>
    </lineage>
</organism>